<dbReference type="GO" id="GO:0007157">
    <property type="term" value="P:heterophilic cell-cell adhesion via plasma membrane cell adhesion molecules"/>
    <property type="evidence" value="ECO:0007669"/>
    <property type="project" value="TreeGrafter"/>
</dbReference>
<dbReference type="InterPro" id="IPR051427">
    <property type="entry name" value="Nectin/Nectin-like"/>
</dbReference>
<evidence type="ECO:0000256" key="6">
    <source>
        <dbReference type="ARBA" id="ARBA00023157"/>
    </source>
</evidence>
<feature type="domain" description="Ig-like" evidence="9">
    <location>
        <begin position="47"/>
        <end position="143"/>
    </location>
</feature>
<keyword evidence="6" id="KW-1015">Disulfide bond</keyword>
<gene>
    <name evidence="10" type="ORF">BSL78_27063</name>
</gene>
<keyword evidence="11" id="KW-1185">Reference proteome</keyword>
<dbReference type="Proteomes" id="UP000230750">
    <property type="component" value="Unassembled WGS sequence"/>
</dbReference>
<dbReference type="EMBL" id="MRZV01001742">
    <property type="protein sequence ID" value="PIK36105.1"/>
    <property type="molecule type" value="Genomic_DNA"/>
</dbReference>
<protein>
    <submittedName>
        <fullName evidence="10">Putative kin of IRRE-like protein 1-like</fullName>
    </submittedName>
</protein>
<dbReference type="SUPFAM" id="SSF48726">
    <property type="entry name" value="Immunoglobulin"/>
    <property type="match status" value="1"/>
</dbReference>
<dbReference type="InterPro" id="IPR036179">
    <property type="entry name" value="Ig-like_dom_sf"/>
</dbReference>
<accession>A0A2G8JK46</accession>
<dbReference type="GO" id="GO:0007156">
    <property type="term" value="P:homophilic cell adhesion via plasma membrane adhesion molecules"/>
    <property type="evidence" value="ECO:0007669"/>
    <property type="project" value="TreeGrafter"/>
</dbReference>
<dbReference type="AlphaFoldDB" id="A0A2G8JK46"/>
<keyword evidence="7" id="KW-0325">Glycoprotein</keyword>
<comment type="caution">
    <text evidence="10">The sequence shown here is derived from an EMBL/GenBank/DDBJ whole genome shotgun (WGS) entry which is preliminary data.</text>
</comment>
<keyword evidence="8" id="KW-1133">Transmembrane helix</keyword>
<dbReference type="Pfam" id="PF08205">
    <property type="entry name" value="C2-set_2"/>
    <property type="match status" value="1"/>
</dbReference>
<evidence type="ECO:0000256" key="1">
    <source>
        <dbReference type="ARBA" id="ARBA00004370"/>
    </source>
</evidence>
<evidence type="ECO:0000313" key="10">
    <source>
        <dbReference type="EMBL" id="PIK36105.1"/>
    </source>
</evidence>
<dbReference type="InterPro" id="IPR007110">
    <property type="entry name" value="Ig-like_dom"/>
</dbReference>
<organism evidence="10 11">
    <name type="scientific">Stichopus japonicus</name>
    <name type="common">Sea cucumber</name>
    <dbReference type="NCBI Taxonomy" id="307972"/>
    <lineage>
        <taxon>Eukaryota</taxon>
        <taxon>Metazoa</taxon>
        <taxon>Echinodermata</taxon>
        <taxon>Eleutherozoa</taxon>
        <taxon>Echinozoa</taxon>
        <taxon>Holothuroidea</taxon>
        <taxon>Aspidochirotacea</taxon>
        <taxon>Aspidochirotida</taxon>
        <taxon>Stichopodidae</taxon>
        <taxon>Apostichopus</taxon>
    </lineage>
</organism>
<evidence type="ECO:0000256" key="5">
    <source>
        <dbReference type="ARBA" id="ARBA00023136"/>
    </source>
</evidence>
<feature type="transmembrane region" description="Helical" evidence="8">
    <location>
        <begin position="236"/>
        <end position="259"/>
    </location>
</feature>
<evidence type="ECO:0000256" key="4">
    <source>
        <dbReference type="ARBA" id="ARBA00022889"/>
    </source>
</evidence>
<dbReference type="Gene3D" id="2.60.40.10">
    <property type="entry name" value="Immunoglobulins"/>
    <property type="match status" value="1"/>
</dbReference>
<keyword evidence="2" id="KW-0732">Signal</keyword>
<comment type="subcellular location">
    <subcellularLocation>
        <location evidence="1">Membrane</location>
    </subcellularLocation>
</comment>
<dbReference type="OrthoDB" id="10015491at2759"/>
<dbReference type="PANTHER" id="PTHR23277:SF108">
    <property type="entry name" value="FASCICLIN-3"/>
    <property type="match status" value="1"/>
</dbReference>
<dbReference type="GO" id="GO:0016020">
    <property type="term" value="C:membrane"/>
    <property type="evidence" value="ECO:0007669"/>
    <property type="project" value="UniProtKB-SubCell"/>
</dbReference>
<keyword evidence="3" id="KW-0677">Repeat</keyword>
<dbReference type="InterPro" id="IPR013162">
    <property type="entry name" value="CD80_C2-set"/>
</dbReference>
<evidence type="ECO:0000259" key="9">
    <source>
        <dbReference type="PROSITE" id="PS50835"/>
    </source>
</evidence>
<keyword evidence="8" id="KW-0812">Transmembrane</keyword>
<keyword evidence="4" id="KW-0130">Cell adhesion</keyword>
<keyword evidence="5 8" id="KW-0472">Membrane</keyword>
<dbReference type="PANTHER" id="PTHR23277">
    <property type="entry name" value="NECTIN-RELATED"/>
    <property type="match status" value="1"/>
</dbReference>
<dbReference type="STRING" id="307972.A0A2G8JK46"/>
<dbReference type="GO" id="GO:0005912">
    <property type="term" value="C:adherens junction"/>
    <property type="evidence" value="ECO:0007669"/>
    <property type="project" value="TreeGrafter"/>
</dbReference>
<evidence type="ECO:0000256" key="2">
    <source>
        <dbReference type="ARBA" id="ARBA00022729"/>
    </source>
</evidence>
<name>A0A2G8JK46_STIJA</name>
<reference evidence="10 11" key="1">
    <citation type="journal article" date="2017" name="PLoS Biol.">
        <title>The sea cucumber genome provides insights into morphological evolution and visceral regeneration.</title>
        <authorList>
            <person name="Zhang X."/>
            <person name="Sun L."/>
            <person name="Yuan J."/>
            <person name="Sun Y."/>
            <person name="Gao Y."/>
            <person name="Zhang L."/>
            <person name="Li S."/>
            <person name="Dai H."/>
            <person name="Hamel J.F."/>
            <person name="Liu C."/>
            <person name="Yu Y."/>
            <person name="Liu S."/>
            <person name="Lin W."/>
            <person name="Guo K."/>
            <person name="Jin S."/>
            <person name="Xu P."/>
            <person name="Storey K.B."/>
            <person name="Huan P."/>
            <person name="Zhang T."/>
            <person name="Zhou Y."/>
            <person name="Zhang J."/>
            <person name="Lin C."/>
            <person name="Li X."/>
            <person name="Xing L."/>
            <person name="Huo D."/>
            <person name="Sun M."/>
            <person name="Wang L."/>
            <person name="Mercier A."/>
            <person name="Li F."/>
            <person name="Yang H."/>
            <person name="Xiang J."/>
        </authorList>
    </citation>
    <scope>NUCLEOTIDE SEQUENCE [LARGE SCALE GENOMIC DNA]</scope>
    <source>
        <strain evidence="10">Shaxun</strain>
        <tissue evidence="10">Muscle</tissue>
    </source>
</reference>
<evidence type="ECO:0000256" key="7">
    <source>
        <dbReference type="ARBA" id="ARBA00023180"/>
    </source>
</evidence>
<evidence type="ECO:0000256" key="8">
    <source>
        <dbReference type="SAM" id="Phobius"/>
    </source>
</evidence>
<sequence>MTVTNPDNTVTMTLEVISADEETEGQYSCQEQGNDIVIGNLIVEIPPQLMLKKDGATLNESIDVVFTEEVQIQCVAAEGKPSVSLSWQVNGEEKTAGVSTDMSREDERIISSMINYIPNKDDETLSCITSGQEVIPSQQATVSINVMYAPSCSILVTNETSNQFRVICTCDANPAVSGYKILVNNSLYQEAEQVFLPSTDPAIVSCSASNEIGTGTSEEKNLEPFHVDQPPSTTRVALIVAIPAVFIVLVIVIVLYIVYKKARRAEKSKEDTNKSVQAAMNMLPPAEGDQSDYEVMKPIVRA</sequence>
<proteinExistence type="predicted"/>
<evidence type="ECO:0000256" key="3">
    <source>
        <dbReference type="ARBA" id="ARBA00022737"/>
    </source>
</evidence>
<dbReference type="InterPro" id="IPR013783">
    <property type="entry name" value="Ig-like_fold"/>
</dbReference>
<dbReference type="PROSITE" id="PS50835">
    <property type="entry name" value="IG_LIKE"/>
    <property type="match status" value="1"/>
</dbReference>
<evidence type="ECO:0000313" key="11">
    <source>
        <dbReference type="Proteomes" id="UP000230750"/>
    </source>
</evidence>